<dbReference type="Pfam" id="PF00782">
    <property type="entry name" value="DSPc"/>
    <property type="match status" value="1"/>
</dbReference>
<name>V4A3H3_LOTGI</name>
<dbReference type="AlphaFoldDB" id="V4A3H3"/>
<evidence type="ECO:0000256" key="7">
    <source>
        <dbReference type="ARBA" id="ARBA00023136"/>
    </source>
</evidence>
<evidence type="ECO:0000256" key="14">
    <source>
        <dbReference type="ARBA" id="ARBA00052505"/>
    </source>
</evidence>
<dbReference type="RefSeq" id="XP_009051082.1">
    <property type="nucleotide sequence ID" value="XM_009052834.1"/>
</dbReference>
<evidence type="ECO:0000256" key="13">
    <source>
        <dbReference type="ARBA" id="ARBA00051818"/>
    </source>
</evidence>
<dbReference type="SUPFAM" id="SSF52799">
    <property type="entry name" value="(Phosphotyrosine protein) phosphatases II"/>
    <property type="match status" value="1"/>
</dbReference>
<evidence type="ECO:0000256" key="16">
    <source>
        <dbReference type="ARBA" id="ARBA00052780"/>
    </source>
</evidence>
<keyword evidence="6" id="KW-0443">Lipid metabolism</keyword>
<dbReference type="PROSITE" id="PS50056">
    <property type="entry name" value="TYR_PHOSPHATASE_2"/>
    <property type="match status" value="1"/>
</dbReference>
<dbReference type="InterPro" id="IPR044596">
    <property type="entry name" value="PTPMT1-like"/>
</dbReference>
<dbReference type="PANTHER" id="PTHR46712:SF1">
    <property type="entry name" value="PHOSPHATIDYLGLYCEROPHOSPHATASE AND PROTEIN-TYROSINE PHOSPHATASE 1"/>
    <property type="match status" value="1"/>
</dbReference>
<keyword evidence="21" id="KW-1185">Reference proteome</keyword>
<feature type="domain" description="Tyrosine-protein phosphatase" evidence="18">
    <location>
        <begin position="31"/>
        <end position="182"/>
    </location>
</feature>
<dbReference type="PROSITE" id="PS50054">
    <property type="entry name" value="TYR_PHOSPHATASE_DUAL"/>
    <property type="match status" value="1"/>
</dbReference>
<evidence type="ECO:0000256" key="4">
    <source>
        <dbReference type="ARBA" id="ARBA00022801"/>
    </source>
</evidence>
<keyword evidence="5" id="KW-0904">Protein phosphatase</keyword>
<evidence type="ECO:0000256" key="8">
    <source>
        <dbReference type="ARBA" id="ARBA00023209"/>
    </source>
</evidence>
<dbReference type="STRING" id="225164.V4A3H3"/>
<evidence type="ECO:0000256" key="1">
    <source>
        <dbReference type="ARBA" id="ARBA00004370"/>
    </source>
</evidence>
<comment type="pathway">
    <text evidence="2">Lipid metabolism.</text>
</comment>
<evidence type="ECO:0000256" key="3">
    <source>
        <dbReference type="ARBA" id="ARBA00022516"/>
    </source>
</evidence>
<dbReference type="HOGENOM" id="CLU_047330_0_1_1"/>
<dbReference type="GO" id="GO:0005737">
    <property type="term" value="C:cytoplasm"/>
    <property type="evidence" value="ECO:0007669"/>
    <property type="project" value="UniProtKB-ARBA"/>
</dbReference>
<comment type="subcellular location">
    <subcellularLocation>
        <location evidence="1">Membrane</location>
    </subcellularLocation>
</comment>
<evidence type="ECO:0000259" key="18">
    <source>
        <dbReference type="PROSITE" id="PS50054"/>
    </source>
</evidence>
<comment type="catalytic activity">
    <reaction evidence="12">
        <text>a 1,2-diacyl-sn-glycero-3-phospho-(1'-sn-glycero-3'-phosphate) + H2O = a 1,2-diacyl-sn-glycero-3-phospho-(1'-sn-glycerol) + phosphate</text>
        <dbReference type="Rhea" id="RHEA:33751"/>
        <dbReference type="ChEBI" id="CHEBI:15377"/>
        <dbReference type="ChEBI" id="CHEBI:43474"/>
        <dbReference type="ChEBI" id="CHEBI:60110"/>
        <dbReference type="ChEBI" id="CHEBI:64716"/>
        <dbReference type="EC" id="3.1.3.27"/>
    </reaction>
    <physiologicalReaction direction="left-to-right" evidence="12">
        <dbReference type="Rhea" id="RHEA:33752"/>
    </physiologicalReaction>
</comment>
<evidence type="ECO:0000313" key="21">
    <source>
        <dbReference type="Proteomes" id="UP000030746"/>
    </source>
</evidence>
<keyword evidence="7" id="KW-0472">Membrane</keyword>
<dbReference type="InterPro" id="IPR020422">
    <property type="entry name" value="TYR_PHOSPHATASE_DUAL_dom"/>
</dbReference>
<dbReference type="KEGG" id="lgi:LOTGIDRAFT_187475"/>
<dbReference type="EC" id="3.1.3.27" evidence="11"/>
<evidence type="ECO:0000256" key="9">
    <source>
        <dbReference type="ARBA" id="ARBA00023264"/>
    </source>
</evidence>
<reference evidence="20 21" key="1">
    <citation type="journal article" date="2013" name="Nature">
        <title>Insights into bilaterian evolution from three spiralian genomes.</title>
        <authorList>
            <person name="Simakov O."/>
            <person name="Marletaz F."/>
            <person name="Cho S.J."/>
            <person name="Edsinger-Gonzales E."/>
            <person name="Havlak P."/>
            <person name="Hellsten U."/>
            <person name="Kuo D.H."/>
            <person name="Larsson T."/>
            <person name="Lv J."/>
            <person name="Arendt D."/>
            <person name="Savage R."/>
            <person name="Osoegawa K."/>
            <person name="de Jong P."/>
            <person name="Grimwood J."/>
            <person name="Chapman J.A."/>
            <person name="Shapiro H."/>
            <person name="Aerts A."/>
            <person name="Otillar R.P."/>
            <person name="Terry A.Y."/>
            <person name="Boore J.L."/>
            <person name="Grigoriev I.V."/>
            <person name="Lindberg D.R."/>
            <person name="Seaver E.C."/>
            <person name="Weisblat D.A."/>
            <person name="Putnam N.H."/>
            <person name="Rokhsar D.S."/>
        </authorList>
    </citation>
    <scope>NUCLEOTIDE SEQUENCE [LARGE SCALE GENOMIC DNA]</scope>
</reference>
<sequence length="184" mass="21264">MLTLSAILSRIVFYPSLSYNILLSKISVRKWYNRIDDTVILGAIPIKTLADDIIKTENVGGIISLNEEYEMNYVMYTEAEWKDRNVEQLKIPIVDFIGTPSEADITRGLDFIAKYKDLDRSVYVHCKAGRTRSTTLVSCYLMKKHNWSPEKTISIVREKRPHIVLRQPHHDALKSFYKTLNPDA</sequence>
<comment type="catalytic activity">
    <reaction evidence="14">
        <text>1,2-dibutyryl-sn-glycero-3-phospho-(1D-myo-inositol-5-phosphate) + H2O = 1,2-dibutyryl-sn-glycero-3-phospho-(1D-myo-inositol) + phosphate</text>
        <dbReference type="Rhea" id="RHEA:42584"/>
        <dbReference type="ChEBI" id="CHEBI:15377"/>
        <dbReference type="ChEBI" id="CHEBI:43474"/>
        <dbReference type="ChEBI" id="CHEBI:82605"/>
        <dbReference type="ChEBI" id="CHEBI:82606"/>
    </reaction>
    <physiologicalReaction direction="left-to-right" evidence="14">
        <dbReference type="Rhea" id="RHEA:42585"/>
    </physiologicalReaction>
</comment>
<evidence type="ECO:0000256" key="6">
    <source>
        <dbReference type="ARBA" id="ARBA00023098"/>
    </source>
</evidence>
<feature type="domain" description="Tyrosine specific protein phosphatases" evidence="19">
    <location>
        <begin position="103"/>
        <end position="171"/>
    </location>
</feature>
<dbReference type="OMA" id="CCSPEEW"/>
<comment type="pathway">
    <text evidence="10">Phospholipid metabolism; phosphatidylglycerol biosynthesis; phosphatidylglycerol from CDP-diacylglycerol: step 2/2.</text>
</comment>
<proteinExistence type="predicted"/>
<dbReference type="InterPro" id="IPR042165">
    <property type="entry name" value="PTPMT1"/>
</dbReference>
<dbReference type="EMBL" id="KB201262">
    <property type="protein sequence ID" value="ESO98388.1"/>
    <property type="molecule type" value="Genomic_DNA"/>
</dbReference>
<dbReference type="InterPro" id="IPR029021">
    <property type="entry name" value="Prot-tyrosine_phosphatase-like"/>
</dbReference>
<comment type="catalytic activity">
    <reaction evidence="16">
        <text>1,2-dioctanoyl-sn-glycero-3-phospho-(1D-myo-inositol-5-phosphate) + H2O = 1,2-dioctanoyl-sn-glycero-3-phospho-(1D-myo-inositol) + phosphate</text>
        <dbReference type="Rhea" id="RHEA:42308"/>
        <dbReference type="ChEBI" id="CHEBI:15377"/>
        <dbReference type="ChEBI" id="CHEBI:43474"/>
        <dbReference type="ChEBI" id="CHEBI:65221"/>
        <dbReference type="ChEBI" id="CHEBI:78911"/>
    </reaction>
    <physiologicalReaction direction="left-to-right" evidence="16">
        <dbReference type="Rhea" id="RHEA:42309"/>
    </physiologicalReaction>
</comment>
<accession>V4A3H3</accession>
<dbReference type="CTD" id="20244751"/>
<evidence type="ECO:0000313" key="20">
    <source>
        <dbReference type="EMBL" id="ESO98388.1"/>
    </source>
</evidence>
<dbReference type="GeneID" id="20244751"/>
<dbReference type="FunFam" id="3.90.190.10:FF:000060">
    <property type="entry name" value="Phosphatidylglycerophosphatase and protein-tyrosine phosphatase 1"/>
    <property type="match status" value="1"/>
</dbReference>
<evidence type="ECO:0000259" key="19">
    <source>
        <dbReference type="PROSITE" id="PS50056"/>
    </source>
</evidence>
<dbReference type="Gene3D" id="3.90.190.10">
    <property type="entry name" value="Protein tyrosine phosphatase superfamily"/>
    <property type="match status" value="1"/>
</dbReference>
<dbReference type="PROSITE" id="PS00383">
    <property type="entry name" value="TYR_PHOSPHATASE_1"/>
    <property type="match status" value="1"/>
</dbReference>
<dbReference type="GO" id="GO:0004439">
    <property type="term" value="F:phosphatidylinositol-4,5-bisphosphate 5-phosphatase activity"/>
    <property type="evidence" value="ECO:0007669"/>
    <property type="project" value="TreeGrafter"/>
</dbReference>
<evidence type="ECO:0000256" key="2">
    <source>
        <dbReference type="ARBA" id="ARBA00005189"/>
    </source>
</evidence>
<dbReference type="InterPro" id="IPR000387">
    <property type="entry name" value="Tyr_Pase_dom"/>
</dbReference>
<evidence type="ECO:0000256" key="15">
    <source>
        <dbReference type="ARBA" id="ARBA00052632"/>
    </source>
</evidence>
<dbReference type="GO" id="GO:0008962">
    <property type="term" value="F:phosphatidylglycerophosphatase activity"/>
    <property type="evidence" value="ECO:0007669"/>
    <property type="project" value="UniProtKB-EC"/>
</dbReference>
<keyword evidence="4" id="KW-0378">Hydrolase</keyword>
<comment type="catalytic activity">
    <reaction evidence="13">
        <text>a 1-acyl-2-hexanoyl-sn-glycero-3-phospho-(1D-myo-inositol-5-phosphate) + H2O = a 1-acyl-2-hexanoyl-sn-glycero-3-phospho-(1D-myo-inositol) + phosphate</text>
        <dbReference type="Rhea" id="RHEA:42320"/>
        <dbReference type="ChEBI" id="CHEBI:15377"/>
        <dbReference type="ChEBI" id="CHEBI:43474"/>
        <dbReference type="ChEBI" id="CHEBI:78930"/>
        <dbReference type="ChEBI" id="CHEBI:78931"/>
    </reaction>
    <physiologicalReaction direction="left-to-right" evidence="13">
        <dbReference type="Rhea" id="RHEA:42321"/>
    </physiologicalReaction>
</comment>
<dbReference type="InterPro" id="IPR000340">
    <property type="entry name" value="Dual-sp_phosphatase_cat-dom"/>
</dbReference>
<keyword evidence="8" id="KW-0594">Phospholipid biosynthesis</keyword>
<evidence type="ECO:0000256" key="12">
    <source>
        <dbReference type="ARBA" id="ARBA00050944"/>
    </source>
</evidence>
<dbReference type="Proteomes" id="UP000030746">
    <property type="component" value="Unassembled WGS sequence"/>
</dbReference>
<gene>
    <name evidence="20" type="ORF">LOTGIDRAFT_187475</name>
</gene>
<evidence type="ECO:0000256" key="5">
    <source>
        <dbReference type="ARBA" id="ARBA00022912"/>
    </source>
</evidence>
<dbReference type="SMART" id="SM00195">
    <property type="entry name" value="DSPc"/>
    <property type="match status" value="1"/>
</dbReference>
<dbReference type="CDD" id="cd14524">
    <property type="entry name" value="PTPMT1"/>
    <property type="match status" value="1"/>
</dbReference>
<keyword evidence="9" id="KW-1208">Phospholipid metabolism</keyword>
<dbReference type="GO" id="GO:0016020">
    <property type="term" value="C:membrane"/>
    <property type="evidence" value="ECO:0007669"/>
    <property type="project" value="UniProtKB-SubCell"/>
</dbReference>
<evidence type="ECO:0000256" key="11">
    <source>
        <dbReference type="ARBA" id="ARBA00024224"/>
    </source>
</evidence>
<keyword evidence="3" id="KW-0444">Lipid biosynthesis</keyword>
<dbReference type="PANTHER" id="PTHR46712">
    <property type="entry name" value="PHOSPHATIDYLGLYCEROPHOSPHATASE AND PROTEIN-TYROSINE PHOSPHATASE 1"/>
    <property type="match status" value="1"/>
</dbReference>
<dbReference type="OrthoDB" id="273181at2759"/>
<dbReference type="GO" id="GO:0004721">
    <property type="term" value="F:phosphoprotein phosphatase activity"/>
    <property type="evidence" value="ECO:0007669"/>
    <property type="project" value="UniProtKB-KW"/>
</dbReference>
<comment type="catalytic activity">
    <reaction evidence="15">
        <text>1,2-di-(9Z-octadecenoyl)-sn-glycero-3-phospho-(1'-sn-glycerol-3'-phosphate) + H2O = 1,2-di-(9Z-octadecenoyl)-sn-glycero-3-phospho-(1'-sn-glycerol) + phosphate</text>
        <dbReference type="Rhea" id="RHEA:42304"/>
        <dbReference type="ChEBI" id="CHEBI:15377"/>
        <dbReference type="ChEBI" id="CHEBI:43474"/>
        <dbReference type="ChEBI" id="CHEBI:75163"/>
        <dbReference type="ChEBI" id="CHEBI:78907"/>
    </reaction>
    <physiologicalReaction direction="left-to-right" evidence="15">
        <dbReference type="Rhea" id="RHEA:42305"/>
    </physiologicalReaction>
</comment>
<organism evidence="20 21">
    <name type="scientific">Lottia gigantea</name>
    <name type="common">Giant owl limpet</name>
    <dbReference type="NCBI Taxonomy" id="225164"/>
    <lineage>
        <taxon>Eukaryota</taxon>
        <taxon>Metazoa</taxon>
        <taxon>Spiralia</taxon>
        <taxon>Lophotrochozoa</taxon>
        <taxon>Mollusca</taxon>
        <taxon>Gastropoda</taxon>
        <taxon>Patellogastropoda</taxon>
        <taxon>Lottioidea</taxon>
        <taxon>Lottiidae</taxon>
        <taxon>Lottia</taxon>
    </lineage>
</organism>
<protein>
    <recommendedName>
        <fullName evidence="17">Phosphatidylglycerophosphatase and protein-tyrosine phosphatase 1</fullName>
        <ecNumber evidence="11">3.1.3.27</ecNumber>
    </recommendedName>
</protein>
<dbReference type="GO" id="GO:0008654">
    <property type="term" value="P:phospholipid biosynthetic process"/>
    <property type="evidence" value="ECO:0007669"/>
    <property type="project" value="UniProtKB-KW"/>
</dbReference>
<evidence type="ECO:0000256" key="10">
    <source>
        <dbReference type="ARBA" id="ARBA00024192"/>
    </source>
</evidence>
<evidence type="ECO:0000256" key="17">
    <source>
        <dbReference type="ARBA" id="ARBA00069309"/>
    </source>
</evidence>
<dbReference type="InterPro" id="IPR016130">
    <property type="entry name" value="Tyr_Pase_AS"/>
</dbReference>